<dbReference type="EMBL" id="JAWDJW010006920">
    <property type="protein sequence ID" value="KAK3063266.1"/>
    <property type="molecule type" value="Genomic_DNA"/>
</dbReference>
<reference evidence="1" key="1">
    <citation type="submission" date="2024-09" db="EMBL/GenBank/DDBJ databases">
        <title>Black Yeasts Isolated from many extreme environments.</title>
        <authorList>
            <person name="Coleine C."/>
            <person name="Stajich J.E."/>
            <person name="Selbmann L."/>
        </authorList>
    </citation>
    <scope>NUCLEOTIDE SEQUENCE</scope>
    <source>
        <strain evidence="1">CCFEE 5737</strain>
    </source>
</reference>
<proteinExistence type="predicted"/>
<name>A0ACC3D7T6_9PEZI</name>
<protein>
    <submittedName>
        <fullName evidence="1">Uncharacterized protein</fullName>
    </submittedName>
</protein>
<organism evidence="1 2">
    <name type="scientific">Coniosporium uncinatum</name>
    <dbReference type="NCBI Taxonomy" id="93489"/>
    <lineage>
        <taxon>Eukaryota</taxon>
        <taxon>Fungi</taxon>
        <taxon>Dikarya</taxon>
        <taxon>Ascomycota</taxon>
        <taxon>Pezizomycotina</taxon>
        <taxon>Dothideomycetes</taxon>
        <taxon>Dothideomycetes incertae sedis</taxon>
        <taxon>Coniosporium</taxon>
    </lineage>
</organism>
<accession>A0ACC3D7T6</accession>
<keyword evidence="2" id="KW-1185">Reference proteome</keyword>
<evidence type="ECO:0000313" key="2">
    <source>
        <dbReference type="Proteomes" id="UP001186974"/>
    </source>
</evidence>
<dbReference type="Proteomes" id="UP001186974">
    <property type="component" value="Unassembled WGS sequence"/>
</dbReference>
<gene>
    <name evidence="1" type="ORF">LTS18_001760</name>
</gene>
<sequence length="275" mass="30966">MLPLNLPTDIPSLSSISAFAFATNPLLLRLYNASTPLTANSAYMGRSLSRNRARWGDVDFRARACGVKIVRHVSSLPSSSPSSSAPLPPPPSSSLEEEEEEEKDSKKEERELKMLAYATWLLPRRGHRRRRSGDDDVVEQETKGAEEKAPDLASEVPEGYDDDVAARTRECLDLGTEQFVGNETVRVERWWQLFELATLPEYQRQGVARRLIDWGMCRAREDWDKRKGDVEGVFVVSQPDAVSVYEAAGFEVVGRKGVRLGEGREHVFAWLVVRF</sequence>
<comment type="caution">
    <text evidence="1">The sequence shown here is derived from an EMBL/GenBank/DDBJ whole genome shotgun (WGS) entry which is preliminary data.</text>
</comment>
<evidence type="ECO:0000313" key="1">
    <source>
        <dbReference type="EMBL" id="KAK3063266.1"/>
    </source>
</evidence>